<dbReference type="PANTHER" id="PTHR36923">
    <property type="entry name" value="FERREDOXIN"/>
    <property type="match status" value="1"/>
</dbReference>
<comment type="cofactor">
    <cofactor evidence="1">
        <name>[3Fe-4S] cluster</name>
        <dbReference type="ChEBI" id="CHEBI:21137"/>
    </cofactor>
</comment>
<dbReference type="RefSeq" id="WP_345637207.1">
    <property type="nucleotide sequence ID" value="NZ_BAABJR010000024.1"/>
</dbReference>
<evidence type="ECO:0000256" key="2">
    <source>
        <dbReference type="ARBA" id="ARBA00022448"/>
    </source>
</evidence>
<evidence type="ECO:0000256" key="7">
    <source>
        <dbReference type="ARBA" id="ARBA00023291"/>
    </source>
</evidence>
<dbReference type="PRINTS" id="PR00352">
    <property type="entry name" value="3FE4SFRDOXIN"/>
</dbReference>
<evidence type="ECO:0000256" key="6">
    <source>
        <dbReference type="ARBA" id="ARBA00023014"/>
    </source>
</evidence>
<dbReference type="PANTHER" id="PTHR36923:SF3">
    <property type="entry name" value="FERREDOXIN"/>
    <property type="match status" value="1"/>
</dbReference>
<keyword evidence="3 8" id="KW-0479">Metal-binding</keyword>
<dbReference type="PROSITE" id="PS51379">
    <property type="entry name" value="4FE4S_FER_2"/>
    <property type="match status" value="1"/>
</dbReference>
<name>A0ABP9TF76_9ACTN</name>
<protein>
    <recommendedName>
        <fullName evidence="8">Ferredoxin</fullName>
    </recommendedName>
</protein>
<evidence type="ECO:0000313" key="10">
    <source>
        <dbReference type="EMBL" id="GAA5216215.1"/>
    </source>
</evidence>
<evidence type="ECO:0000256" key="8">
    <source>
        <dbReference type="RuleBase" id="RU368020"/>
    </source>
</evidence>
<organism evidence="10 11">
    <name type="scientific">Streptomyces thinghirensis</name>
    <dbReference type="NCBI Taxonomy" id="551547"/>
    <lineage>
        <taxon>Bacteria</taxon>
        <taxon>Bacillati</taxon>
        <taxon>Actinomycetota</taxon>
        <taxon>Actinomycetes</taxon>
        <taxon>Kitasatosporales</taxon>
        <taxon>Streptomycetaceae</taxon>
        <taxon>Streptomyces</taxon>
    </lineage>
</organism>
<dbReference type="InterPro" id="IPR051269">
    <property type="entry name" value="Fe-S_cluster_ET"/>
</dbReference>
<evidence type="ECO:0000256" key="1">
    <source>
        <dbReference type="ARBA" id="ARBA00001927"/>
    </source>
</evidence>
<comment type="function">
    <text evidence="8">Ferredoxins are iron-sulfur proteins that transfer electrons in a wide variety of metabolic reactions.</text>
</comment>
<accession>A0ABP9TF76</accession>
<dbReference type="InterPro" id="IPR017896">
    <property type="entry name" value="4Fe4S_Fe-S-bd"/>
</dbReference>
<dbReference type="InterPro" id="IPR001080">
    <property type="entry name" value="3Fe4S_ferredoxin"/>
</dbReference>
<keyword evidence="4 8" id="KW-0249">Electron transport</keyword>
<dbReference type="Proteomes" id="UP001499878">
    <property type="component" value="Unassembled WGS sequence"/>
</dbReference>
<keyword evidence="7" id="KW-0003">3Fe-4S</keyword>
<evidence type="ECO:0000313" key="11">
    <source>
        <dbReference type="Proteomes" id="UP001499878"/>
    </source>
</evidence>
<gene>
    <name evidence="10" type="ORF">GCM10023323_68360</name>
</gene>
<keyword evidence="2 8" id="KW-0813">Transport</keyword>
<dbReference type="Gene3D" id="3.30.70.20">
    <property type="match status" value="1"/>
</dbReference>
<reference evidence="11" key="1">
    <citation type="journal article" date="2019" name="Int. J. Syst. Evol. Microbiol.">
        <title>The Global Catalogue of Microorganisms (GCM) 10K type strain sequencing project: providing services to taxonomists for standard genome sequencing and annotation.</title>
        <authorList>
            <consortium name="The Broad Institute Genomics Platform"/>
            <consortium name="The Broad Institute Genome Sequencing Center for Infectious Disease"/>
            <person name="Wu L."/>
            <person name="Ma J."/>
        </authorList>
    </citation>
    <scope>NUCLEOTIDE SEQUENCE [LARGE SCALE GENOMIC DNA]</scope>
    <source>
        <strain evidence="11">JCM 18306</strain>
    </source>
</reference>
<evidence type="ECO:0000256" key="4">
    <source>
        <dbReference type="ARBA" id="ARBA00022982"/>
    </source>
</evidence>
<proteinExistence type="predicted"/>
<keyword evidence="11" id="KW-1185">Reference proteome</keyword>
<dbReference type="SUPFAM" id="SSF54862">
    <property type="entry name" value="4Fe-4S ferredoxins"/>
    <property type="match status" value="1"/>
</dbReference>
<dbReference type="Pfam" id="PF13370">
    <property type="entry name" value="Fer4_13"/>
    <property type="match status" value="1"/>
</dbReference>
<evidence type="ECO:0000259" key="9">
    <source>
        <dbReference type="PROSITE" id="PS51379"/>
    </source>
</evidence>
<keyword evidence="5 8" id="KW-0408">Iron</keyword>
<sequence length="68" mass="7009">MDIHIDHRTCIGSGQCTLTAPTVFTQDDDGYAALVPDGAQTATPRQVTQAALSCPVQAIAVGNDPPDA</sequence>
<dbReference type="EMBL" id="BAABJR010000024">
    <property type="protein sequence ID" value="GAA5216215.1"/>
    <property type="molecule type" value="Genomic_DNA"/>
</dbReference>
<evidence type="ECO:0000256" key="5">
    <source>
        <dbReference type="ARBA" id="ARBA00023004"/>
    </source>
</evidence>
<feature type="domain" description="4Fe-4S ferredoxin-type" evidence="9">
    <location>
        <begin position="1"/>
        <end position="29"/>
    </location>
</feature>
<evidence type="ECO:0000256" key="3">
    <source>
        <dbReference type="ARBA" id="ARBA00022723"/>
    </source>
</evidence>
<comment type="caution">
    <text evidence="10">The sequence shown here is derived from an EMBL/GenBank/DDBJ whole genome shotgun (WGS) entry which is preliminary data.</text>
</comment>
<keyword evidence="6 8" id="KW-0411">Iron-sulfur</keyword>